<name>A0ABV0S5E5_9TELE</name>
<comment type="caution">
    <text evidence="1">The sequence shown here is derived from an EMBL/GenBank/DDBJ whole genome shotgun (WGS) entry which is preliminary data.</text>
</comment>
<reference evidence="1 2" key="1">
    <citation type="submission" date="2021-06" db="EMBL/GenBank/DDBJ databases">
        <authorList>
            <person name="Palmer J.M."/>
        </authorList>
    </citation>
    <scope>NUCLEOTIDE SEQUENCE [LARGE SCALE GENOMIC DNA]</scope>
    <source>
        <strain evidence="1 2">XC_2019</strain>
        <tissue evidence="1">Muscle</tissue>
    </source>
</reference>
<keyword evidence="2" id="KW-1185">Reference proteome</keyword>
<protein>
    <submittedName>
        <fullName evidence="1">Uncharacterized protein</fullName>
    </submittedName>
</protein>
<organism evidence="1 2">
    <name type="scientific">Xenoophorus captivus</name>
    <dbReference type="NCBI Taxonomy" id="1517983"/>
    <lineage>
        <taxon>Eukaryota</taxon>
        <taxon>Metazoa</taxon>
        <taxon>Chordata</taxon>
        <taxon>Craniata</taxon>
        <taxon>Vertebrata</taxon>
        <taxon>Euteleostomi</taxon>
        <taxon>Actinopterygii</taxon>
        <taxon>Neopterygii</taxon>
        <taxon>Teleostei</taxon>
        <taxon>Neoteleostei</taxon>
        <taxon>Acanthomorphata</taxon>
        <taxon>Ovalentaria</taxon>
        <taxon>Atherinomorphae</taxon>
        <taxon>Cyprinodontiformes</taxon>
        <taxon>Goodeidae</taxon>
        <taxon>Xenoophorus</taxon>
    </lineage>
</organism>
<dbReference type="Proteomes" id="UP001434883">
    <property type="component" value="Unassembled WGS sequence"/>
</dbReference>
<dbReference type="EMBL" id="JAHRIN010068167">
    <property type="protein sequence ID" value="MEQ2215306.1"/>
    <property type="molecule type" value="Genomic_DNA"/>
</dbReference>
<accession>A0ABV0S5E5</accession>
<evidence type="ECO:0000313" key="2">
    <source>
        <dbReference type="Proteomes" id="UP001434883"/>
    </source>
</evidence>
<gene>
    <name evidence="1" type="ORF">XENOCAPTIV_030520</name>
</gene>
<sequence>MCMSKITSSTASRENCGLSSALLSDTYYLRNIYKCTMRKSVVGVHVWDIVPRLRACAISSVHTVWDRKANCKFTKRNYRRDETRRGRALPLARKPLETGTSSTTTLYGGSRYRKWMDGVMSFILVVQ</sequence>
<proteinExistence type="predicted"/>
<evidence type="ECO:0000313" key="1">
    <source>
        <dbReference type="EMBL" id="MEQ2215306.1"/>
    </source>
</evidence>